<feature type="transmembrane region" description="Helical" evidence="17">
    <location>
        <begin position="252"/>
        <end position="272"/>
    </location>
</feature>
<evidence type="ECO:0000256" key="6">
    <source>
        <dbReference type="ARBA" id="ARBA00022660"/>
    </source>
</evidence>
<evidence type="ECO:0000256" key="17">
    <source>
        <dbReference type="RuleBase" id="RU003403"/>
    </source>
</evidence>
<dbReference type="EMBL" id="KY200876">
    <property type="protein sequence ID" value="AUI11289.1"/>
    <property type="molecule type" value="Genomic_DNA"/>
</dbReference>
<evidence type="ECO:0000256" key="9">
    <source>
        <dbReference type="ARBA" id="ARBA00022967"/>
    </source>
</evidence>
<evidence type="ECO:0000256" key="7">
    <source>
        <dbReference type="ARBA" id="ARBA00022692"/>
    </source>
</evidence>
<keyword evidence="9 17" id="KW-1278">Translocase</keyword>
<dbReference type="InterPro" id="IPR050175">
    <property type="entry name" value="Complex_I_Subunit_2"/>
</dbReference>
<protein>
    <recommendedName>
        <fullName evidence="4 17">NADH-ubiquinone oxidoreductase chain 2</fullName>
        <ecNumber evidence="3 17">7.1.1.2</ecNumber>
    </recommendedName>
</protein>
<dbReference type="EC" id="7.1.1.2" evidence="3 17"/>
<evidence type="ECO:0000256" key="11">
    <source>
        <dbReference type="ARBA" id="ARBA00022989"/>
    </source>
</evidence>
<feature type="transmembrane region" description="Helical" evidence="17">
    <location>
        <begin position="92"/>
        <end position="109"/>
    </location>
</feature>
<dbReference type="InterPro" id="IPR001750">
    <property type="entry name" value="ND/Mrp_TM"/>
</dbReference>
<feature type="domain" description="NADH:quinone oxidoreductase/Mrp antiporter transmembrane" evidence="18">
    <location>
        <begin position="25"/>
        <end position="298"/>
    </location>
</feature>
<evidence type="ECO:0000256" key="12">
    <source>
        <dbReference type="ARBA" id="ARBA00023027"/>
    </source>
</evidence>
<comment type="similarity">
    <text evidence="2 17">Belongs to the complex I subunit 2 family.</text>
</comment>
<evidence type="ECO:0000256" key="14">
    <source>
        <dbReference type="ARBA" id="ARBA00023128"/>
    </source>
</evidence>
<organism evidence="19">
    <name type="scientific">Calliostoma zizyphinum</name>
    <dbReference type="NCBI Taxonomy" id="155530"/>
    <lineage>
        <taxon>Eukaryota</taxon>
        <taxon>Metazoa</taxon>
        <taxon>Spiralia</taxon>
        <taxon>Lophotrochozoa</taxon>
        <taxon>Mollusca</taxon>
        <taxon>Gastropoda</taxon>
        <taxon>Vetigastropoda</taxon>
        <taxon>Trochida</taxon>
        <taxon>Trochoidea</taxon>
        <taxon>Calliostomatidae</taxon>
        <taxon>Calliostoma</taxon>
    </lineage>
</organism>
<evidence type="ECO:0000256" key="8">
    <source>
        <dbReference type="ARBA" id="ARBA00022792"/>
    </source>
</evidence>
<comment type="catalytic activity">
    <reaction evidence="16 17">
        <text>a ubiquinone + NADH + 5 H(+)(in) = a ubiquinol + NAD(+) + 4 H(+)(out)</text>
        <dbReference type="Rhea" id="RHEA:29091"/>
        <dbReference type="Rhea" id="RHEA-COMP:9565"/>
        <dbReference type="Rhea" id="RHEA-COMP:9566"/>
        <dbReference type="ChEBI" id="CHEBI:15378"/>
        <dbReference type="ChEBI" id="CHEBI:16389"/>
        <dbReference type="ChEBI" id="CHEBI:17976"/>
        <dbReference type="ChEBI" id="CHEBI:57540"/>
        <dbReference type="ChEBI" id="CHEBI:57945"/>
        <dbReference type="EC" id="7.1.1.2"/>
    </reaction>
</comment>
<proteinExistence type="inferred from homology"/>
<dbReference type="AlphaFoldDB" id="A0A2P0VPL0"/>
<feature type="transmembrane region" description="Helical" evidence="17">
    <location>
        <begin position="186"/>
        <end position="206"/>
    </location>
</feature>
<feature type="transmembrane region" description="Helical" evidence="17">
    <location>
        <begin position="63"/>
        <end position="86"/>
    </location>
</feature>
<evidence type="ECO:0000256" key="10">
    <source>
        <dbReference type="ARBA" id="ARBA00022982"/>
    </source>
</evidence>
<dbReference type="Pfam" id="PF00361">
    <property type="entry name" value="Proton_antipo_M"/>
    <property type="match status" value="1"/>
</dbReference>
<feature type="transmembrane region" description="Helical" evidence="17">
    <location>
        <begin position="159"/>
        <end position="179"/>
    </location>
</feature>
<evidence type="ECO:0000256" key="16">
    <source>
        <dbReference type="ARBA" id="ARBA00049551"/>
    </source>
</evidence>
<keyword evidence="10 17" id="KW-0249">Electron transport</keyword>
<evidence type="ECO:0000256" key="15">
    <source>
        <dbReference type="ARBA" id="ARBA00023136"/>
    </source>
</evidence>
<dbReference type="GO" id="GO:0008137">
    <property type="term" value="F:NADH dehydrogenase (ubiquinone) activity"/>
    <property type="evidence" value="ECO:0007669"/>
    <property type="project" value="UniProtKB-EC"/>
</dbReference>
<feature type="transmembrane region" description="Helical" evidence="17">
    <location>
        <begin position="32"/>
        <end position="51"/>
    </location>
</feature>
<evidence type="ECO:0000256" key="1">
    <source>
        <dbReference type="ARBA" id="ARBA00004448"/>
    </source>
</evidence>
<feature type="transmembrane region" description="Helical" evidence="17">
    <location>
        <begin position="212"/>
        <end position="231"/>
    </location>
</feature>
<name>A0A2P0VPL0_9VEST</name>
<evidence type="ECO:0000256" key="2">
    <source>
        <dbReference type="ARBA" id="ARBA00007012"/>
    </source>
</evidence>
<accession>A0A2P0VPL0</accession>
<evidence type="ECO:0000256" key="5">
    <source>
        <dbReference type="ARBA" id="ARBA00022448"/>
    </source>
</evidence>
<keyword evidence="11 17" id="KW-1133">Transmembrane helix</keyword>
<dbReference type="PRINTS" id="PR01436">
    <property type="entry name" value="NADHDHGNASE2"/>
</dbReference>
<keyword evidence="6 17" id="KW-0679">Respiratory chain</keyword>
<keyword evidence="15 17" id="KW-0472">Membrane</keyword>
<dbReference type="GO" id="GO:0006120">
    <property type="term" value="P:mitochondrial electron transport, NADH to ubiquinone"/>
    <property type="evidence" value="ECO:0007669"/>
    <property type="project" value="InterPro"/>
</dbReference>
<comment type="function">
    <text evidence="17">Core subunit of the mitochondrial membrane respiratory chain NADH dehydrogenase (Complex I) which catalyzes electron transfer from NADH through the respiratory chain, using ubiquinone as an electron acceptor. Essential for the catalytic activity and assembly of complex I.</text>
</comment>
<keyword evidence="14 17" id="KW-0496">Mitochondrion</keyword>
<dbReference type="PANTHER" id="PTHR46552:SF1">
    <property type="entry name" value="NADH-UBIQUINONE OXIDOREDUCTASE CHAIN 2"/>
    <property type="match status" value="1"/>
</dbReference>
<keyword evidence="12 17" id="KW-0520">NAD</keyword>
<evidence type="ECO:0000256" key="13">
    <source>
        <dbReference type="ARBA" id="ARBA00023075"/>
    </source>
</evidence>
<gene>
    <name evidence="19" type="primary">nad2</name>
</gene>
<sequence length="390" mass="42562">MFSVMPFGFLFLFVLMFGSILSLSSMHWLPIWAGLEINLMGFIPILVYSGISREAESGVKYFIIQALGSGMIMAGSLISFGLILTWEMKAPSQSSFGVILLAIGLMLKLGSFPFHFWLPSVMAGISWLSCLLLASWQKLGPLFLLSGLSQTWAPAESKLAILILFSAGMSSLVGGIGGLNQTQIRALLAYSSIGHIGWMLLCITLSQSILKTYFIIYFIISLCIFTILWQSEKSLFKQTANTSLEASKMNNMTLIFLLLSLGGMPPLLGFFGKWLAIWSSSTASSVLPVAPLLIGSLISLFYYLTLLFSLMLLSGVKLSNKSTTPLQTLLSLATTNTPVLLTPEKMFPWTSTLSSLKLQNNPSPTMIFILLLNLLGGVLILMTLPISDFA</sequence>
<keyword evidence="5" id="KW-0813">Transport</keyword>
<feature type="transmembrane region" description="Helical" evidence="17">
    <location>
        <begin position="116"/>
        <end position="139"/>
    </location>
</feature>
<keyword evidence="8 17" id="KW-0999">Mitochondrion inner membrane</keyword>
<evidence type="ECO:0000256" key="4">
    <source>
        <dbReference type="ARBA" id="ARBA00021008"/>
    </source>
</evidence>
<comment type="subcellular location">
    <subcellularLocation>
        <location evidence="1 17">Mitochondrion inner membrane</location>
        <topology evidence="1 17">Multi-pass membrane protein</topology>
    </subcellularLocation>
</comment>
<dbReference type="InterPro" id="IPR003917">
    <property type="entry name" value="NADH_UbQ_OxRdtase_chain2"/>
</dbReference>
<keyword evidence="13 17" id="KW-0830">Ubiquinone</keyword>
<dbReference type="PANTHER" id="PTHR46552">
    <property type="entry name" value="NADH-UBIQUINONE OXIDOREDUCTASE CHAIN 2"/>
    <property type="match status" value="1"/>
</dbReference>
<feature type="transmembrane region" description="Helical" evidence="17">
    <location>
        <begin position="366"/>
        <end position="386"/>
    </location>
</feature>
<geneLocation type="mitochondrion" evidence="19"/>
<keyword evidence="7 17" id="KW-0812">Transmembrane</keyword>
<evidence type="ECO:0000256" key="3">
    <source>
        <dbReference type="ARBA" id="ARBA00012944"/>
    </source>
</evidence>
<reference evidence="19" key="1">
    <citation type="submission" date="2016-11" db="EMBL/GenBank/DDBJ databases">
        <title>Phylogenetic relationships within the superfamily Trochoidea (Gastropoda: Vetigastropoda) based on mitogenomes.</title>
        <authorList>
            <person name="Uribe J.E."/>
            <person name="Williams S.T."/>
            <person name="Templado J."/>
            <person name="Abalde S."/>
            <person name="Zardoya R."/>
        </authorList>
    </citation>
    <scope>NUCLEOTIDE SEQUENCE</scope>
</reference>
<evidence type="ECO:0000313" key="19">
    <source>
        <dbReference type="EMBL" id="AUI11289.1"/>
    </source>
</evidence>
<feature type="transmembrane region" description="Helical" evidence="17">
    <location>
        <begin position="292"/>
        <end position="313"/>
    </location>
</feature>
<evidence type="ECO:0000259" key="18">
    <source>
        <dbReference type="Pfam" id="PF00361"/>
    </source>
</evidence>
<dbReference type="GO" id="GO:0005743">
    <property type="term" value="C:mitochondrial inner membrane"/>
    <property type="evidence" value="ECO:0007669"/>
    <property type="project" value="UniProtKB-SubCell"/>
</dbReference>